<comment type="caution">
    <text evidence="3">The sequence shown here is derived from an EMBL/GenBank/DDBJ whole genome shotgun (WGS) entry which is preliminary data.</text>
</comment>
<evidence type="ECO:0000313" key="4">
    <source>
        <dbReference type="Proteomes" id="UP000290545"/>
    </source>
</evidence>
<dbReference type="InterPro" id="IPR023393">
    <property type="entry name" value="START-like_dom_sf"/>
</dbReference>
<reference evidence="3 4" key="1">
    <citation type="submission" date="2019-01" db="EMBL/GenBank/DDBJ databases">
        <title>Filimonas sp. strain TTM-71.</title>
        <authorList>
            <person name="Chen W.-M."/>
        </authorList>
    </citation>
    <scope>NUCLEOTIDE SEQUENCE [LARGE SCALE GENOMIC DNA]</scope>
    <source>
        <strain evidence="3 4">TTM-71</strain>
    </source>
</reference>
<evidence type="ECO:0000259" key="2">
    <source>
        <dbReference type="Pfam" id="PF08327"/>
    </source>
</evidence>
<gene>
    <name evidence="3" type="ORF">ESB13_05065</name>
</gene>
<dbReference type="InterPro" id="IPR013538">
    <property type="entry name" value="ASHA1/2-like_C"/>
</dbReference>
<dbReference type="CDD" id="cd07814">
    <property type="entry name" value="SRPBCC_CalC_Aha1-like"/>
    <property type="match status" value="1"/>
</dbReference>
<sequence length="164" mass="18653">MTTQKQAIFTKDAVGGKITVVKEFNAPVSQVWKAWTEAALLDQWWAPKPWKARTKTMDFREGGLWHYAMVGPDGSEQWCRVDFITIVPEQRFTVINGFADAEGNRTHDLPDMNWSNDFVATDNGTKVTIQINFESEVEMKKIIELGFEEGFQAGLSNLDELLVH</sequence>
<evidence type="ECO:0000313" key="3">
    <source>
        <dbReference type="EMBL" id="RXK86183.1"/>
    </source>
</evidence>
<keyword evidence="4" id="KW-1185">Reference proteome</keyword>
<dbReference type="AlphaFoldDB" id="A0A4Q1DC55"/>
<dbReference type="Pfam" id="PF08327">
    <property type="entry name" value="AHSA1"/>
    <property type="match status" value="1"/>
</dbReference>
<proteinExistence type="inferred from homology"/>
<protein>
    <submittedName>
        <fullName evidence="3">SRPBCC domain-containing protein</fullName>
    </submittedName>
</protein>
<accession>A0A4Q1DC55</accession>
<comment type="similarity">
    <text evidence="1">Belongs to the AHA1 family.</text>
</comment>
<feature type="domain" description="Activator of Hsp90 ATPase homologue 1/2-like C-terminal" evidence="2">
    <location>
        <begin position="25"/>
        <end position="162"/>
    </location>
</feature>
<dbReference type="SUPFAM" id="SSF55961">
    <property type="entry name" value="Bet v1-like"/>
    <property type="match status" value="1"/>
</dbReference>
<dbReference type="RefSeq" id="WP_129001933.1">
    <property type="nucleotide sequence ID" value="NZ_SDHZ01000001.1"/>
</dbReference>
<dbReference type="Gene3D" id="3.30.530.20">
    <property type="match status" value="1"/>
</dbReference>
<dbReference type="OrthoDB" id="9795306at2"/>
<name>A0A4Q1DC55_9BACT</name>
<dbReference type="EMBL" id="SDHZ01000001">
    <property type="protein sequence ID" value="RXK86183.1"/>
    <property type="molecule type" value="Genomic_DNA"/>
</dbReference>
<dbReference type="Proteomes" id="UP000290545">
    <property type="component" value="Unassembled WGS sequence"/>
</dbReference>
<evidence type="ECO:0000256" key="1">
    <source>
        <dbReference type="ARBA" id="ARBA00006817"/>
    </source>
</evidence>
<organism evidence="3 4">
    <name type="scientific">Filimonas effusa</name>
    <dbReference type="NCBI Taxonomy" id="2508721"/>
    <lineage>
        <taxon>Bacteria</taxon>
        <taxon>Pseudomonadati</taxon>
        <taxon>Bacteroidota</taxon>
        <taxon>Chitinophagia</taxon>
        <taxon>Chitinophagales</taxon>
        <taxon>Chitinophagaceae</taxon>
        <taxon>Filimonas</taxon>
    </lineage>
</organism>